<name>A0ABX1W137_9SPHI</name>
<evidence type="ECO:0000256" key="5">
    <source>
        <dbReference type="SAM" id="Phobius"/>
    </source>
</evidence>
<comment type="caution">
    <text evidence="7">The sequence shown here is derived from an EMBL/GenBank/DDBJ whole genome shotgun (WGS) entry which is preliminary data.</text>
</comment>
<dbReference type="EC" id="2.7.13.3" evidence="2"/>
<gene>
    <name evidence="7" type="ORF">HK413_04920</name>
</gene>
<dbReference type="CDD" id="cd00082">
    <property type="entry name" value="HisKA"/>
    <property type="match status" value="1"/>
</dbReference>
<dbReference type="InterPro" id="IPR003661">
    <property type="entry name" value="HisK_dim/P_dom"/>
</dbReference>
<dbReference type="SUPFAM" id="SSF55874">
    <property type="entry name" value="ATPase domain of HSP90 chaperone/DNA topoisomerase II/histidine kinase"/>
    <property type="match status" value="1"/>
</dbReference>
<dbReference type="Gene3D" id="3.30.565.10">
    <property type="entry name" value="Histidine kinase-like ATPase, C-terminal domain"/>
    <property type="match status" value="1"/>
</dbReference>
<feature type="domain" description="Histidine kinase" evidence="6">
    <location>
        <begin position="53"/>
        <end position="202"/>
    </location>
</feature>
<dbReference type="PANTHER" id="PTHR45339">
    <property type="entry name" value="HYBRID SIGNAL TRANSDUCTION HISTIDINE KINASE J"/>
    <property type="match status" value="1"/>
</dbReference>
<dbReference type="Gene3D" id="1.10.287.130">
    <property type="match status" value="1"/>
</dbReference>
<dbReference type="PANTHER" id="PTHR45339:SF1">
    <property type="entry name" value="HYBRID SIGNAL TRANSDUCTION HISTIDINE KINASE J"/>
    <property type="match status" value="1"/>
</dbReference>
<dbReference type="EMBL" id="JABFCR010000016">
    <property type="protein sequence ID" value="NNU33653.1"/>
    <property type="molecule type" value="Genomic_DNA"/>
</dbReference>
<evidence type="ECO:0000256" key="2">
    <source>
        <dbReference type="ARBA" id="ARBA00012438"/>
    </source>
</evidence>
<organism evidence="7 8">
    <name type="scientific">Mucilaginibacter humi</name>
    <dbReference type="NCBI Taxonomy" id="2732510"/>
    <lineage>
        <taxon>Bacteria</taxon>
        <taxon>Pseudomonadati</taxon>
        <taxon>Bacteroidota</taxon>
        <taxon>Sphingobacteriia</taxon>
        <taxon>Sphingobacteriales</taxon>
        <taxon>Sphingobacteriaceae</taxon>
        <taxon>Mucilaginibacter</taxon>
    </lineage>
</organism>
<feature type="transmembrane region" description="Helical" evidence="5">
    <location>
        <begin position="12"/>
        <end position="31"/>
    </location>
</feature>
<reference evidence="7 8" key="1">
    <citation type="submission" date="2020-05" db="EMBL/GenBank/DDBJ databases">
        <authorList>
            <person name="Khan S.A."/>
            <person name="Jeon C.O."/>
            <person name="Chun B.H."/>
        </authorList>
    </citation>
    <scope>NUCLEOTIDE SEQUENCE [LARGE SCALE GENOMIC DNA]</scope>
    <source>
        <strain evidence="7 8">S1162</strain>
    </source>
</reference>
<dbReference type="PROSITE" id="PS50109">
    <property type="entry name" value="HIS_KIN"/>
    <property type="match status" value="1"/>
</dbReference>
<keyword evidence="5" id="KW-0472">Membrane</keyword>
<evidence type="ECO:0000313" key="8">
    <source>
        <dbReference type="Proteomes" id="UP000566071"/>
    </source>
</evidence>
<dbReference type="SMART" id="SM00388">
    <property type="entry name" value="HisKA"/>
    <property type="match status" value="1"/>
</dbReference>
<comment type="catalytic activity">
    <reaction evidence="1">
        <text>ATP + protein L-histidine = ADP + protein N-phospho-L-histidine.</text>
        <dbReference type="EC" id="2.7.13.3"/>
    </reaction>
</comment>
<proteinExistence type="predicted"/>
<protein>
    <recommendedName>
        <fullName evidence="2">histidine kinase</fullName>
        <ecNumber evidence="2">2.7.13.3</ecNumber>
    </recommendedName>
</protein>
<keyword evidence="3" id="KW-0597">Phosphoprotein</keyword>
<evidence type="ECO:0000259" key="6">
    <source>
        <dbReference type="PROSITE" id="PS50109"/>
    </source>
</evidence>
<keyword evidence="5" id="KW-0812">Transmembrane</keyword>
<keyword evidence="8" id="KW-1185">Reference proteome</keyword>
<evidence type="ECO:0000256" key="4">
    <source>
        <dbReference type="ARBA" id="ARBA00023012"/>
    </source>
</evidence>
<dbReference type="InterPro" id="IPR005467">
    <property type="entry name" value="His_kinase_dom"/>
</dbReference>
<accession>A0ABX1W137</accession>
<evidence type="ECO:0000256" key="3">
    <source>
        <dbReference type="ARBA" id="ARBA00022553"/>
    </source>
</evidence>
<dbReference type="Proteomes" id="UP000566071">
    <property type="component" value="Unassembled WGS sequence"/>
</dbReference>
<dbReference type="SUPFAM" id="SSF47384">
    <property type="entry name" value="Homodimeric domain of signal transducing histidine kinase"/>
    <property type="match status" value="1"/>
</dbReference>
<dbReference type="Pfam" id="PF00512">
    <property type="entry name" value="HisKA"/>
    <property type="match status" value="1"/>
</dbReference>
<sequence length="202" mass="22685">MNEVKDNIEVLVITATMCSFAIVVCFIIVVYRKQLDVFRHKSANEAKSFFLATMSHEIRTPMNGVLGMAALLKETELDTEQQEYTQAIIHSGEALLNVINDILDFSKIEAGKMDLELYDFSPLKCVEEVMELFAAKAAYSNLELVYRVDHELPTQVVGDGMRLRQILINPVGNSLKFTPKGEVFLGVSLIGKSNQKLKLVLR</sequence>
<dbReference type="RefSeq" id="WP_175269343.1">
    <property type="nucleotide sequence ID" value="NZ_JABFCR010000016.1"/>
</dbReference>
<dbReference type="InterPro" id="IPR036097">
    <property type="entry name" value="HisK_dim/P_sf"/>
</dbReference>
<dbReference type="InterPro" id="IPR036890">
    <property type="entry name" value="HATPase_C_sf"/>
</dbReference>
<evidence type="ECO:0000256" key="1">
    <source>
        <dbReference type="ARBA" id="ARBA00000085"/>
    </source>
</evidence>
<keyword evidence="5" id="KW-1133">Transmembrane helix</keyword>
<keyword evidence="4" id="KW-0902">Two-component regulatory system</keyword>
<evidence type="ECO:0000313" key="7">
    <source>
        <dbReference type="EMBL" id="NNU33653.1"/>
    </source>
</evidence>